<proteinExistence type="predicted"/>
<dbReference type="EMBL" id="AVFL01000001">
    <property type="protein sequence ID" value="EWY42864.1"/>
    <property type="molecule type" value="Genomic_DNA"/>
</dbReference>
<evidence type="ECO:0000313" key="3">
    <source>
        <dbReference type="Proteomes" id="UP000019486"/>
    </source>
</evidence>
<reference evidence="2 3" key="1">
    <citation type="submission" date="2013-08" db="EMBL/GenBank/DDBJ databases">
        <title>The genome sequence of Skermanella stibiiresistens.</title>
        <authorList>
            <person name="Zhu W."/>
            <person name="Wang G."/>
        </authorList>
    </citation>
    <scope>NUCLEOTIDE SEQUENCE [LARGE SCALE GENOMIC DNA]</scope>
    <source>
        <strain evidence="2 3">SB22</strain>
    </source>
</reference>
<organism evidence="2 3">
    <name type="scientific">Skermanella stibiiresistens SB22</name>
    <dbReference type="NCBI Taxonomy" id="1385369"/>
    <lineage>
        <taxon>Bacteria</taxon>
        <taxon>Pseudomonadati</taxon>
        <taxon>Pseudomonadota</taxon>
        <taxon>Alphaproteobacteria</taxon>
        <taxon>Rhodospirillales</taxon>
        <taxon>Azospirillaceae</taxon>
        <taxon>Skermanella</taxon>
    </lineage>
</organism>
<feature type="domain" description="MACPF" evidence="1">
    <location>
        <begin position="1"/>
        <end position="306"/>
    </location>
</feature>
<dbReference type="PROSITE" id="PS51412">
    <property type="entry name" value="MACPF_2"/>
    <property type="match status" value="1"/>
</dbReference>
<evidence type="ECO:0000259" key="1">
    <source>
        <dbReference type="PROSITE" id="PS51412"/>
    </source>
</evidence>
<protein>
    <recommendedName>
        <fullName evidence="1">MACPF domain-containing protein</fullName>
    </recommendedName>
</protein>
<dbReference type="Proteomes" id="UP000019486">
    <property type="component" value="Unassembled WGS sequence"/>
</dbReference>
<dbReference type="Pfam" id="PF01823">
    <property type="entry name" value="MACPF"/>
    <property type="match status" value="1"/>
</dbReference>
<sequence length="499" mass="53933">MTEKLPGTDLVGWTYDVFGECSEPTSRLKCVVPVMAAFEGASYDAASDKTVTIEGSTYYYPSICSFLHVDQSTVSVDYASSSADIEFELAAKLHIKAKRGAFSGTMSAKYSKEESRQSETQYILITDNFDHGHIELPNLSQASFDPAFWTALNDTSVSAKTLFKTYGTHIVTGLIIGGHFLASFHASKSDSYSESTFTADAQIKYNSLAGSVRVGGSMDTSSSSTIGKVNVSDEISIIGGDTTQTDWDTWSKTVAGDPVAVTFTSNGLTPIWNYCSSSSRAQDLSTQFDDLYRLVHSGASTRDYAPQSDHATSGNTFLGWGLADVPTTQLQAGDSTESLALTGFGCRINSSRHVTRIGIEMTDIMSGNKYYFAKGDTTTFNINDYETFDTVPSGTVMTGIALREANERLNNMALHYQALGFIDYGSSSEDSHVGDVVSIRYKSHSGSTASFSGWEQNYVPTNPSAGYVLTGLEVASSDKHGGFCTLNVLRTKLSRKIDL</sequence>
<dbReference type="AlphaFoldDB" id="W9HA62"/>
<dbReference type="STRING" id="1385369.N825_02095"/>
<dbReference type="RefSeq" id="WP_037446100.1">
    <property type="nucleotide sequence ID" value="NZ_AVFL01000001.1"/>
</dbReference>
<name>W9HA62_9PROT</name>
<comment type="caution">
    <text evidence="2">The sequence shown here is derived from an EMBL/GenBank/DDBJ whole genome shotgun (WGS) entry which is preliminary data.</text>
</comment>
<gene>
    <name evidence="2" type="ORF">N825_02095</name>
</gene>
<dbReference type="InterPro" id="IPR020864">
    <property type="entry name" value="MACPF"/>
</dbReference>
<keyword evidence="3" id="KW-1185">Reference proteome</keyword>
<evidence type="ECO:0000313" key="2">
    <source>
        <dbReference type="EMBL" id="EWY42864.1"/>
    </source>
</evidence>
<accession>W9HA62</accession>
<dbReference type="OrthoDB" id="6463208at2"/>